<dbReference type="Pfam" id="PF25583">
    <property type="entry name" value="WCX"/>
    <property type="match status" value="1"/>
</dbReference>
<dbReference type="PANTHER" id="PTHR34580">
    <property type="match status" value="1"/>
</dbReference>
<keyword evidence="2" id="KW-0804">Transcription</keyword>
<feature type="domain" description="HTH deoR-type" evidence="3">
    <location>
        <begin position="2"/>
        <end position="57"/>
    </location>
</feature>
<dbReference type="InterPro" id="IPR036390">
    <property type="entry name" value="WH_DNA-bd_sf"/>
</dbReference>
<organism evidence="4 5">
    <name type="scientific">Paenibacillus arenilitoris</name>
    <dbReference type="NCBI Taxonomy" id="2772299"/>
    <lineage>
        <taxon>Bacteria</taxon>
        <taxon>Bacillati</taxon>
        <taxon>Bacillota</taxon>
        <taxon>Bacilli</taxon>
        <taxon>Bacillales</taxon>
        <taxon>Paenibacillaceae</taxon>
        <taxon>Paenibacillus</taxon>
    </lineage>
</organism>
<proteinExistence type="predicted"/>
<dbReference type="PANTHER" id="PTHR34580:SF1">
    <property type="entry name" value="PROTEIN PAFC"/>
    <property type="match status" value="1"/>
</dbReference>
<dbReference type="Gene3D" id="1.10.10.10">
    <property type="entry name" value="Winged helix-like DNA-binding domain superfamily/Winged helix DNA-binding domain"/>
    <property type="match status" value="1"/>
</dbReference>
<dbReference type="Pfam" id="PF08279">
    <property type="entry name" value="HTH_11"/>
    <property type="match status" value="1"/>
</dbReference>
<name>A0A927CRU1_9BACL</name>
<gene>
    <name evidence="4" type="ORF">IDH41_27460</name>
</gene>
<accession>A0A927CRU1</accession>
<dbReference type="PIRSF" id="PIRSF016838">
    <property type="entry name" value="PafC"/>
    <property type="match status" value="1"/>
</dbReference>
<dbReference type="PROSITE" id="PS51000">
    <property type="entry name" value="HTH_DEOR_2"/>
    <property type="match status" value="1"/>
</dbReference>
<dbReference type="PROSITE" id="PS52050">
    <property type="entry name" value="WYL"/>
    <property type="match status" value="1"/>
</dbReference>
<evidence type="ECO:0000259" key="3">
    <source>
        <dbReference type="PROSITE" id="PS51000"/>
    </source>
</evidence>
<evidence type="ECO:0000256" key="2">
    <source>
        <dbReference type="ARBA" id="ARBA00023163"/>
    </source>
</evidence>
<evidence type="ECO:0000313" key="4">
    <source>
        <dbReference type="EMBL" id="MBD2872325.1"/>
    </source>
</evidence>
<dbReference type="Proteomes" id="UP000632125">
    <property type="component" value="Unassembled WGS sequence"/>
</dbReference>
<comment type="caution">
    <text evidence="4">The sequence shown here is derived from an EMBL/GenBank/DDBJ whole genome shotgun (WGS) entry which is preliminary data.</text>
</comment>
<keyword evidence="1" id="KW-0805">Transcription regulation</keyword>
<evidence type="ECO:0000256" key="1">
    <source>
        <dbReference type="ARBA" id="ARBA00023015"/>
    </source>
</evidence>
<dbReference type="InterPro" id="IPR036388">
    <property type="entry name" value="WH-like_DNA-bd_sf"/>
</dbReference>
<dbReference type="RefSeq" id="WP_190866903.1">
    <property type="nucleotide sequence ID" value="NZ_JACXIY010000045.1"/>
</dbReference>
<protein>
    <submittedName>
        <fullName evidence="4">YafY family transcriptional regulator</fullName>
    </submittedName>
</protein>
<dbReference type="InterPro" id="IPR057727">
    <property type="entry name" value="WCX_dom"/>
</dbReference>
<dbReference type="InterPro" id="IPR051534">
    <property type="entry name" value="CBASS_pafABC_assoc_protein"/>
</dbReference>
<dbReference type="InterPro" id="IPR028349">
    <property type="entry name" value="PafC-like"/>
</dbReference>
<dbReference type="InterPro" id="IPR013196">
    <property type="entry name" value="HTH_11"/>
</dbReference>
<dbReference type="SUPFAM" id="SSF46785">
    <property type="entry name" value="Winged helix' DNA-binding domain"/>
    <property type="match status" value="1"/>
</dbReference>
<keyword evidence="5" id="KW-1185">Reference proteome</keyword>
<dbReference type="InterPro" id="IPR001034">
    <property type="entry name" value="DeoR_HTH"/>
</dbReference>
<dbReference type="Pfam" id="PF13280">
    <property type="entry name" value="WYL"/>
    <property type="match status" value="1"/>
</dbReference>
<evidence type="ECO:0000313" key="5">
    <source>
        <dbReference type="Proteomes" id="UP000632125"/>
    </source>
</evidence>
<sequence>MRAGRLLSIVLLMQNYGKLTAKELAEKLEVSERTILRDMDSLSGAGVPVYAERGQRGGWALSEGYRTNLTGMRAEELASVLVASQSGLLGDLGIEKHFEAAVQKLLAASPDEASKDAALARQKIHIDGAGWHRSNETAPLLSVVQEAVWEERKLRIAYGREDGPAERVVHPLGLVAKRSVWYLVAESEGELRTYRISRLTAAETLAERFERRPGFDLAACWEQSISEFKRRLPKYPAKVKVREATAGRLAKERFVRLAEPMPADGGWMVAEAEFETLESACEIVLSFGRRIEVLEPEELRAMVRAEAAASAALHEGEH</sequence>
<dbReference type="AlphaFoldDB" id="A0A927CRU1"/>
<dbReference type="EMBL" id="JACXIY010000045">
    <property type="protein sequence ID" value="MBD2872325.1"/>
    <property type="molecule type" value="Genomic_DNA"/>
</dbReference>
<dbReference type="GO" id="GO:0003700">
    <property type="term" value="F:DNA-binding transcription factor activity"/>
    <property type="evidence" value="ECO:0007669"/>
    <property type="project" value="InterPro"/>
</dbReference>
<dbReference type="InterPro" id="IPR026881">
    <property type="entry name" value="WYL_dom"/>
</dbReference>
<reference evidence="4" key="1">
    <citation type="submission" date="2020-09" db="EMBL/GenBank/DDBJ databases">
        <title>A novel bacterium of genus Paenibacillus, isolated from South China Sea.</title>
        <authorList>
            <person name="Huang H."/>
            <person name="Mo K."/>
            <person name="Hu Y."/>
        </authorList>
    </citation>
    <scope>NUCLEOTIDE SEQUENCE</scope>
    <source>
        <strain evidence="4">IB182493</strain>
    </source>
</reference>